<dbReference type="RefSeq" id="XP_049261716.1">
    <property type="nucleotide sequence ID" value="XM_049409086.1"/>
</dbReference>
<feature type="compositionally biased region" description="Polar residues" evidence="1">
    <location>
        <begin position="256"/>
        <end position="271"/>
    </location>
</feature>
<evidence type="ECO:0000313" key="3">
    <source>
        <dbReference type="Proteomes" id="UP000694255"/>
    </source>
</evidence>
<accession>A0A8J5QG97</accession>
<dbReference type="OrthoDB" id="8062037at2759"/>
<name>A0A8J5QG97_9ASCO</name>
<proteinExistence type="predicted"/>
<keyword evidence="3" id="KW-1185">Reference proteome</keyword>
<feature type="region of interest" description="Disordered" evidence="1">
    <location>
        <begin position="200"/>
        <end position="320"/>
    </location>
</feature>
<feature type="compositionally biased region" description="Low complexity" evidence="1">
    <location>
        <begin position="287"/>
        <end position="311"/>
    </location>
</feature>
<gene>
    <name evidence="2" type="ORF">J8A68_005061</name>
</gene>
<dbReference type="Proteomes" id="UP000694255">
    <property type="component" value="Unassembled WGS sequence"/>
</dbReference>
<dbReference type="GeneID" id="73471861"/>
<dbReference type="EMBL" id="JAGSYN010000219">
    <property type="protein sequence ID" value="KAG7661483.1"/>
    <property type="molecule type" value="Genomic_DNA"/>
</dbReference>
<protein>
    <submittedName>
        <fullName evidence="2">Uncharacterized protein</fullName>
    </submittedName>
</protein>
<dbReference type="AlphaFoldDB" id="A0A8J5QG97"/>
<comment type="caution">
    <text evidence="2">The sequence shown here is derived from an EMBL/GenBank/DDBJ whole genome shotgun (WGS) entry which is preliminary data.</text>
</comment>
<evidence type="ECO:0000313" key="2">
    <source>
        <dbReference type="EMBL" id="KAG7661483.1"/>
    </source>
</evidence>
<organism evidence="2 3">
    <name type="scientific">[Candida] subhashii</name>
    <dbReference type="NCBI Taxonomy" id="561895"/>
    <lineage>
        <taxon>Eukaryota</taxon>
        <taxon>Fungi</taxon>
        <taxon>Dikarya</taxon>
        <taxon>Ascomycota</taxon>
        <taxon>Saccharomycotina</taxon>
        <taxon>Pichiomycetes</taxon>
        <taxon>Debaryomycetaceae</taxon>
        <taxon>Spathaspora</taxon>
    </lineage>
</organism>
<evidence type="ECO:0000256" key="1">
    <source>
        <dbReference type="SAM" id="MobiDB-lite"/>
    </source>
</evidence>
<feature type="compositionally biased region" description="Polar residues" evidence="1">
    <location>
        <begin position="200"/>
        <end position="214"/>
    </location>
</feature>
<sequence length="391" mass="43986">MSNSCPTCRKRFHQIQISQAYHPHKIINTISIQDKLLPNQGINDIPSQFIIPRFQIQPIREDEYEDEENGLVTNGVCWVVDSGNGYLNWCCPMCDFEQESILPRRVLPILGASVGVSSDRVRRRPNLIIHNENNELDIDFLYENQYPTEMNSYEQPIERTHSTVINGGVILRREEKARQRLTEEEMNSWQLFDQAKAQTDINTDTSIGSSSSKPTRCDITPTSSDKKRRRRKKITPIEPTKQSTTDTHKPQIGPSRISSLINQVRSSHNSKPNTKPSIQPPPPPQQPQFTTFQSFPSADSPISPSSNKSGNIGPGSSGGGYINTEEDYVSINKSISRLVYNHILNEAGAGAGTGGVGGERTEDVFDRYFNDDDPTKLQEIVDRYAKNVLLK</sequence>
<reference evidence="2 3" key="1">
    <citation type="journal article" date="2021" name="DNA Res.">
        <title>Genome analysis of Candida subhashii reveals its hybrid nature and dual mitochondrial genome conformations.</title>
        <authorList>
            <person name="Mixao V."/>
            <person name="Hegedusova E."/>
            <person name="Saus E."/>
            <person name="Pryszcz L.P."/>
            <person name="Cillingova A."/>
            <person name="Nosek J."/>
            <person name="Gabaldon T."/>
        </authorList>
    </citation>
    <scope>NUCLEOTIDE SEQUENCE [LARGE SCALE GENOMIC DNA]</scope>
    <source>
        <strain evidence="2 3">CBS 10753</strain>
    </source>
</reference>